<feature type="transmembrane region" description="Helical" evidence="7">
    <location>
        <begin position="134"/>
        <end position="155"/>
    </location>
</feature>
<keyword evidence="4 7" id="KW-0812">Transmembrane</keyword>
<dbReference type="GO" id="GO:0005886">
    <property type="term" value="C:plasma membrane"/>
    <property type="evidence" value="ECO:0007669"/>
    <property type="project" value="UniProtKB-SubCell"/>
</dbReference>
<dbReference type="InterPro" id="IPR035906">
    <property type="entry name" value="MetI-like_sf"/>
</dbReference>
<dbReference type="RefSeq" id="WP_144684353.1">
    <property type="nucleotide sequence ID" value="NZ_VLLC01000011.1"/>
</dbReference>
<dbReference type="Pfam" id="PF00528">
    <property type="entry name" value="BPD_transp_1"/>
    <property type="match status" value="1"/>
</dbReference>
<evidence type="ECO:0000313" key="9">
    <source>
        <dbReference type="EMBL" id="TWI72221.1"/>
    </source>
</evidence>
<dbReference type="SUPFAM" id="SSF161098">
    <property type="entry name" value="MetI-like"/>
    <property type="match status" value="1"/>
</dbReference>
<dbReference type="GO" id="GO:0055085">
    <property type="term" value="P:transmembrane transport"/>
    <property type="evidence" value="ECO:0007669"/>
    <property type="project" value="InterPro"/>
</dbReference>
<gene>
    <name evidence="9" type="ORF">LZ24_01627</name>
</gene>
<evidence type="ECO:0000256" key="7">
    <source>
        <dbReference type="RuleBase" id="RU363032"/>
    </source>
</evidence>
<evidence type="ECO:0000256" key="2">
    <source>
        <dbReference type="ARBA" id="ARBA00022448"/>
    </source>
</evidence>
<name>A0A562RT33_9BACT</name>
<dbReference type="CDD" id="cd06261">
    <property type="entry name" value="TM_PBP2"/>
    <property type="match status" value="1"/>
</dbReference>
<keyword evidence="3" id="KW-1003">Cell membrane</keyword>
<sequence>MIAYIAKRVFLLVPTLLGILALNFFLVQLAPGGPVEQVISRMEGRGDRALERITGAEGDAISMVETSLDSTSAYRGRDGISPELVAEIEKRFGFDRPLHERFFSMLKSYLLLDFGESFFKDRSILGMIGEKMPVSLSLGLWSTLVIYLVSIPLGIRKAVRHGSPFDVWTSFVIVICNSIPVFLFAVILIVIFAGGSYLEWFPLRGLVSDHFHELSFTGKVLDYFHHLALPILAMTIGGIAGFAMLTKNCFLDEIRHQYVTTARAKGASEGRVLFGHVFRNAMLIVIAGLPGTFLGIFFTGSMMIEVIFSLDGLGLMGFEATMNRDYPVMFAGLYISTLMGLFVKILSDITYVLVDPRIHFDAGGV</sequence>
<reference evidence="9 10" key="1">
    <citation type="submission" date="2019-07" db="EMBL/GenBank/DDBJ databases">
        <title>Genome sequencing of 100 strains of the haloalkaliphilic chemolithoautotrophic sulfur-oxidizing bacterium Thioalkalivibrio.</title>
        <authorList>
            <person name="Muyzer G."/>
        </authorList>
    </citation>
    <scope>NUCLEOTIDE SEQUENCE [LARGE SCALE GENOMIC DNA]</scope>
    <source>
        <strain evidence="9 10">ASO4-4</strain>
    </source>
</reference>
<evidence type="ECO:0000256" key="1">
    <source>
        <dbReference type="ARBA" id="ARBA00004651"/>
    </source>
</evidence>
<protein>
    <submittedName>
        <fullName evidence="9">Microcin C transport system permease protein</fullName>
    </submittedName>
</protein>
<evidence type="ECO:0000313" key="10">
    <source>
        <dbReference type="Proteomes" id="UP000318307"/>
    </source>
</evidence>
<dbReference type="PROSITE" id="PS50928">
    <property type="entry name" value="ABC_TM1"/>
    <property type="match status" value="1"/>
</dbReference>
<dbReference type="GO" id="GO:0042884">
    <property type="term" value="P:microcin transport"/>
    <property type="evidence" value="ECO:0007669"/>
    <property type="project" value="TreeGrafter"/>
</dbReference>
<comment type="caution">
    <text evidence="9">The sequence shown here is derived from an EMBL/GenBank/DDBJ whole genome shotgun (WGS) entry which is preliminary data.</text>
</comment>
<feature type="transmembrane region" description="Helical" evidence="7">
    <location>
        <begin position="281"/>
        <end position="308"/>
    </location>
</feature>
<dbReference type="NCBIfam" id="NF011712">
    <property type="entry name" value="PRK15133.1"/>
    <property type="match status" value="1"/>
</dbReference>
<dbReference type="InterPro" id="IPR000515">
    <property type="entry name" value="MetI-like"/>
</dbReference>
<dbReference type="AlphaFoldDB" id="A0A562RT33"/>
<keyword evidence="5 7" id="KW-1133">Transmembrane helix</keyword>
<dbReference type="EMBL" id="VLLC01000011">
    <property type="protein sequence ID" value="TWI72221.1"/>
    <property type="molecule type" value="Genomic_DNA"/>
</dbReference>
<proteinExistence type="inferred from homology"/>
<feature type="domain" description="ABC transmembrane type-1" evidence="8">
    <location>
        <begin position="132"/>
        <end position="347"/>
    </location>
</feature>
<evidence type="ECO:0000256" key="6">
    <source>
        <dbReference type="ARBA" id="ARBA00023136"/>
    </source>
</evidence>
<dbReference type="Gene3D" id="1.10.3720.10">
    <property type="entry name" value="MetI-like"/>
    <property type="match status" value="1"/>
</dbReference>
<feature type="transmembrane region" description="Helical" evidence="7">
    <location>
        <begin position="167"/>
        <end position="193"/>
    </location>
</feature>
<feature type="transmembrane region" description="Helical" evidence="7">
    <location>
        <begin position="328"/>
        <end position="347"/>
    </location>
</feature>
<evidence type="ECO:0000256" key="4">
    <source>
        <dbReference type="ARBA" id="ARBA00022692"/>
    </source>
</evidence>
<keyword evidence="2 7" id="KW-0813">Transport</keyword>
<dbReference type="Proteomes" id="UP000318307">
    <property type="component" value="Unassembled WGS sequence"/>
</dbReference>
<feature type="transmembrane region" description="Helical" evidence="7">
    <location>
        <begin position="223"/>
        <end position="245"/>
    </location>
</feature>
<comment type="similarity">
    <text evidence="7">Belongs to the binding-protein-dependent transport system permease family.</text>
</comment>
<evidence type="ECO:0000256" key="5">
    <source>
        <dbReference type="ARBA" id="ARBA00022989"/>
    </source>
</evidence>
<organism evidence="9 10">
    <name type="scientific">Desulfobotulus alkaliphilus</name>
    <dbReference type="NCBI Taxonomy" id="622671"/>
    <lineage>
        <taxon>Bacteria</taxon>
        <taxon>Pseudomonadati</taxon>
        <taxon>Thermodesulfobacteriota</taxon>
        <taxon>Desulfobacteria</taxon>
        <taxon>Desulfobacterales</taxon>
        <taxon>Desulfobacteraceae</taxon>
        <taxon>Desulfobotulus</taxon>
    </lineage>
</organism>
<dbReference type="PANTHER" id="PTHR30465:SF66">
    <property type="entry name" value="INNER MEMBRANE ABC TRANSPORTER PERMEASE PROTEIN YEJB"/>
    <property type="match status" value="1"/>
</dbReference>
<dbReference type="OrthoDB" id="9778910at2"/>
<keyword evidence="6 7" id="KW-0472">Membrane</keyword>
<evidence type="ECO:0000259" key="8">
    <source>
        <dbReference type="PROSITE" id="PS50928"/>
    </source>
</evidence>
<evidence type="ECO:0000256" key="3">
    <source>
        <dbReference type="ARBA" id="ARBA00022475"/>
    </source>
</evidence>
<keyword evidence="10" id="KW-1185">Reference proteome</keyword>
<comment type="subcellular location">
    <subcellularLocation>
        <location evidence="1 7">Cell membrane</location>
        <topology evidence="1 7">Multi-pass membrane protein</topology>
    </subcellularLocation>
</comment>
<accession>A0A562RT33</accession>
<dbReference type="PANTHER" id="PTHR30465">
    <property type="entry name" value="INNER MEMBRANE ABC TRANSPORTER"/>
    <property type="match status" value="1"/>
</dbReference>